<name>A0ABS4WLM4_9MICO</name>
<evidence type="ECO:0000313" key="1">
    <source>
        <dbReference type="EMBL" id="MBP2377105.1"/>
    </source>
</evidence>
<proteinExistence type="predicted"/>
<dbReference type="EMBL" id="JAGIOA010000001">
    <property type="protein sequence ID" value="MBP2377105.1"/>
    <property type="molecule type" value="Genomic_DNA"/>
</dbReference>
<dbReference type="EC" id="2.5.1.18" evidence="1"/>
<dbReference type="InterPro" id="IPR009297">
    <property type="entry name" value="DUF952"/>
</dbReference>
<comment type="caution">
    <text evidence="1">The sequence shown here is derived from an EMBL/GenBank/DDBJ whole genome shotgun (WGS) entry which is preliminary data.</text>
</comment>
<dbReference type="SUPFAM" id="SSF56399">
    <property type="entry name" value="ADP-ribosylation"/>
    <property type="match status" value="1"/>
</dbReference>
<dbReference type="Pfam" id="PF06108">
    <property type="entry name" value="DUF952"/>
    <property type="match status" value="1"/>
</dbReference>
<keyword evidence="2" id="KW-1185">Reference proteome</keyword>
<reference evidence="1 2" key="1">
    <citation type="submission" date="2021-03" db="EMBL/GenBank/DDBJ databases">
        <title>Sequencing the genomes of 1000 actinobacteria strains.</title>
        <authorList>
            <person name="Klenk H.-P."/>
        </authorList>
    </citation>
    <scope>NUCLEOTIDE SEQUENCE [LARGE SCALE GENOMIC DNA]</scope>
    <source>
        <strain evidence="1 2">DSM 13468</strain>
    </source>
</reference>
<sequence>MTDLIHHIAIQDDWEMSRAFGEYSVATRGVHVDDAGFIHATTADDLDAVIAARYSDLALPLLDIAISPEALAAEGIVVEWVDGRPRILGALPMTSDVVASETLIAR</sequence>
<protein>
    <submittedName>
        <fullName evidence="1">Glutathione S-transferase</fullName>
        <ecNumber evidence="1">2.5.1.18</ecNumber>
    </submittedName>
</protein>
<gene>
    <name evidence="1" type="ORF">JOF42_000600</name>
</gene>
<organism evidence="1 2">
    <name type="scientific">Microbacterium phyllosphaerae</name>
    <dbReference type="NCBI Taxonomy" id="124798"/>
    <lineage>
        <taxon>Bacteria</taxon>
        <taxon>Bacillati</taxon>
        <taxon>Actinomycetota</taxon>
        <taxon>Actinomycetes</taxon>
        <taxon>Micrococcales</taxon>
        <taxon>Microbacteriaceae</taxon>
        <taxon>Microbacterium</taxon>
    </lineage>
</organism>
<keyword evidence="1" id="KW-0808">Transferase</keyword>
<dbReference type="GO" id="GO:0004364">
    <property type="term" value="F:glutathione transferase activity"/>
    <property type="evidence" value="ECO:0007669"/>
    <property type="project" value="UniProtKB-EC"/>
</dbReference>
<dbReference type="Gene3D" id="3.20.170.20">
    <property type="entry name" value="Protein of unknown function DUF952"/>
    <property type="match status" value="1"/>
</dbReference>
<dbReference type="Proteomes" id="UP000703720">
    <property type="component" value="Unassembled WGS sequence"/>
</dbReference>
<dbReference type="RefSeq" id="WP_210096494.1">
    <property type="nucleotide sequence ID" value="NZ_BAAAIO010000001.1"/>
</dbReference>
<accession>A0ABS4WLM4</accession>
<evidence type="ECO:0000313" key="2">
    <source>
        <dbReference type="Proteomes" id="UP000703720"/>
    </source>
</evidence>